<dbReference type="InterPro" id="IPR004089">
    <property type="entry name" value="MCPsignal_dom"/>
</dbReference>
<feature type="compositionally biased region" description="Basic and acidic residues" evidence="3">
    <location>
        <begin position="641"/>
        <end position="655"/>
    </location>
</feature>
<dbReference type="InterPro" id="IPR051310">
    <property type="entry name" value="MCP_chemotaxis"/>
</dbReference>
<dbReference type="CDD" id="cd06225">
    <property type="entry name" value="HAMP"/>
    <property type="match status" value="1"/>
</dbReference>
<comment type="similarity">
    <text evidence="1">Belongs to the methyl-accepting chemotaxis (MCP) protein family.</text>
</comment>
<dbReference type="Pfam" id="PF00015">
    <property type="entry name" value="MCPsignal"/>
    <property type="match status" value="1"/>
</dbReference>
<sequence>MGFSSAIKNTKISHKLYLGFGVVLFLVVIASTLSAMRFRDIRDIYEKTNLIYNINIEVFQAKINRLKYFYTPDDSTQTVLTGFVKHASELTQSAHTLSWHSDELGYINDLDKIMVDFQKSVADMSASTQQVVALRKQIAALNTQNAVKTFRDGLQTQQLDYALLHRIEELAYAAESLKNLAYELQLAGTDDAVKAFNGRYAEAQKIYQDLQPILSGDSQKLTETLWKYTTQYASLNQDYIRAWGELKKAENAVKTGGDKSSAVIKSLISVVKNKNDALAYGSANVTLLIGVIAVIIGILIAVYIIRQITRPVMHNLMLAERIASGDLTATIEVDRHDELGKLTAAMASMNNRLRQMISDVRDSVAQVTHSAADIAAGNSDLASRTEQQSAAVVQTAASMEELTSTVKNNTENARHASQIASDASRNAHKGGEVVQNVVKTMDDIAASSRKIADITAVINSIAFQTNILALNAAVEAARAGEQGRGFAVVAGEVRSLSQRSSQAAKDIAALITESVERTNAGSTLVAEAGQTMDSIVKSVSRVNDIMGEISSASEEQGRGIEQISRAITELDSTTQQNATLVSQSSSAANTLEEQAMLLEKLVATFRLSDSPTASSHTVASLNTPRRPVQALPAAGKAKALAKPDAKGHQDDWASF</sequence>
<dbReference type="Proteomes" id="UP001359469">
    <property type="component" value="Unassembled WGS sequence"/>
</dbReference>
<evidence type="ECO:0000256" key="4">
    <source>
        <dbReference type="SAM" id="Phobius"/>
    </source>
</evidence>
<feature type="transmembrane region" description="Helical" evidence="4">
    <location>
        <begin position="16"/>
        <end position="36"/>
    </location>
</feature>
<dbReference type="InterPro" id="IPR000727">
    <property type="entry name" value="T_SNARE_dom"/>
</dbReference>
<dbReference type="CDD" id="cd11386">
    <property type="entry name" value="MCP_signal"/>
    <property type="match status" value="1"/>
</dbReference>
<dbReference type="PANTHER" id="PTHR43531">
    <property type="entry name" value="PROTEIN ICFG"/>
    <property type="match status" value="1"/>
</dbReference>
<dbReference type="PROSITE" id="PS50885">
    <property type="entry name" value="HAMP"/>
    <property type="match status" value="1"/>
</dbReference>
<evidence type="ECO:0000256" key="1">
    <source>
        <dbReference type="ARBA" id="ARBA00029447"/>
    </source>
</evidence>
<dbReference type="Pfam" id="PF00672">
    <property type="entry name" value="HAMP"/>
    <property type="match status" value="1"/>
</dbReference>
<dbReference type="PANTHER" id="PTHR43531:SF5">
    <property type="entry name" value="METHYL-ACCEPTING CHEMOTAXIS PROTEIN III"/>
    <property type="match status" value="1"/>
</dbReference>
<feature type="region of interest" description="Disordered" evidence="3">
    <location>
        <begin position="632"/>
        <end position="655"/>
    </location>
</feature>
<keyword evidence="2" id="KW-0807">Transducer</keyword>
<proteinExistence type="inferred from homology"/>
<evidence type="ECO:0000259" key="6">
    <source>
        <dbReference type="PROSITE" id="PS50192"/>
    </source>
</evidence>
<evidence type="ECO:0000256" key="2">
    <source>
        <dbReference type="PROSITE-ProRule" id="PRU00284"/>
    </source>
</evidence>
<evidence type="ECO:0000259" key="7">
    <source>
        <dbReference type="PROSITE" id="PS50885"/>
    </source>
</evidence>
<evidence type="ECO:0000313" key="9">
    <source>
        <dbReference type="Proteomes" id="UP001359469"/>
    </source>
</evidence>
<keyword evidence="4" id="KW-0472">Membrane</keyword>
<comment type="caution">
    <text evidence="8">The sequence shown here is derived from an EMBL/GenBank/DDBJ whole genome shotgun (WGS) entry which is preliminary data.</text>
</comment>
<name>A0ABU8JKQ9_DICCH</name>
<keyword evidence="4" id="KW-0812">Transmembrane</keyword>
<protein>
    <submittedName>
        <fullName evidence="8">Methyl-accepting chemotaxis protein</fullName>
    </submittedName>
</protein>
<dbReference type="Gene3D" id="1.10.287.950">
    <property type="entry name" value="Methyl-accepting chemotaxis protein"/>
    <property type="match status" value="1"/>
</dbReference>
<dbReference type="SMART" id="SM00283">
    <property type="entry name" value="MA"/>
    <property type="match status" value="1"/>
</dbReference>
<feature type="domain" description="HAMP" evidence="7">
    <location>
        <begin position="306"/>
        <end position="358"/>
    </location>
</feature>
<dbReference type="SMART" id="SM01358">
    <property type="entry name" value="HBM"/>
    <property type="match status" value="1"/>
</dbReference>
<feature type="domain" description="Methyl-accepting transducer" evidence="5">
    <location>
        <begin position="363"/>
        <end position="592"/>
    </location>
</feature>
<gene>
    <name evidence="8" type="ORF">WCU84_10210</name>
</gene>
<organism evidence="8 9">
    <name type="scientific">Dickeya chrysanthemi</name>
    <name type="common">Pectobacterium chrysanthemi</name>
    <name type="synonym">Erwinia chrysanthemi</name>
    <dbReference type="NCBI Taxonomy" id="556"/>
    <lineage>
        <taxon>Bacteria</taxon>
        <taxon>Pseudomonadati</taxon>
        <taxon>Pseudomonadota</taxon>
        <taxon>Gammaproteobacteria</taxon>
        <taxon>Enterobacterales</taxon>
        <taxon>Pectobacteriaceae</taxon>
        <taxon>Dickeya</taxon>
    </lineage>
</organism>
<feature type="domain" description="T-SNARE coiled-coil homology" evidence="6">
    <location>
        <begin position="522"/>
        <end position="584"/>
    </location>
</feature>
<evidence type="ECO:0000256" key="3">
    <source>
        <dbReference type="SAM" id="MobiDB-lite"/>
    </source>
</evidence>
<dbReference type="SMART" id="SM00304">
    <property type="entry name" value="HAMP"/>
    <property type="match status" value="1"/>
</dbReference>
<accession>A0ABU8JKQ9</accession>
<dbReference type="PROSITE" id="PS50111">
    <property type="entry name" value="CHEMOTAXIS_TRANSDUC_2"/>
    <property type="match status" value="1"/>
</dbReference>
<dbReference type="PROSITE" id="PS50192">
    <property type="entry name" value="T_SNARE"/>
    <property type="match status" value="1"/>
</dbReference>
<evidence type="ECO:0000313" key="8">
    <source>
        <dbReference type="EMBL" id="MEI7064031.1"/>
    </source>
</evidence>
<dbReference type="RefSeq" id="WP_040000812.1">
    <property type="nucleotide sequence ID" value="NZ_JAFCAF010000003.1"/>
</dbReference>
<dbReference type="InterPro" id="IPR003660">
    <property type="entry name" value="HAMP_dom"/>
</dbReference>
<keyword evidence="9" id="KW-1185">Reference proteome</keyword>
<dbReference type="EMBL" id="JBBBOO010000006">
    <property type="protein sequence ID" value="MEI7064031.1"/>
    <property type="molecule type" value="Genomic_DNA"/>
</dbReference>
<dbReference type="SUPFAM" id="SSF58104">
    <property type="entry name" value="Methyl-accepting chemotaxis protein (MCP) signaling domain"/>
    <property type="match status" value="1"/>
</dbReference>
<keyword evidence="4" id="KW-1133">Transmembrane helix</keyword>
<evidence type="ECO:0000259" key="5">
    <source>
        <dbReference type="PROSITE" id="PS50111"/>
    </source>
</evidence>
<reference evidence="8 9" key="1">
    <citation type="submission" date="2024-03" db="EMBL/GenBank/DDBJ databases">
        <title>Analysis of soft rot Pectobacteriaceae population diversity in US potato growing regions between 2016 and 2022.</title>
        <authorList>
            <person name="Ma X."/>
            <person name="Zhang X."/>
            <person name="Stodghill P."/>
            <person name="Rioux R."/>
            <person name="Babler B."/>
            <person name="Shrestha S."/>
            <person name="Babler B."/>
            <person name="Rivedal H."/>
            <person name="Frost K."/>
            <person name="Hao J."/>
            <person name="Secor G."/>
            <person name="Swingle B."/>
        </authorList>
    </citation>
    <scope>NUCLEOTIDE SEQUENCE [LARGE SCALE GENOMIC DNA]</scope>
    <source>
        <strain evidence="8 9">SR64</strain>
    </source>
</reference>
<dbReference type="InterPro" id="IPR032255">
    <property type="entry name" value="HBM"/>
</dbReference>
<feature type="transmembrane region" description="Helical" evidence="4">
    <location>
        <begin position="277"/>
        <end position="305"/>
    </location>
</feature>